<name>A0A839HMJ9_9GAMM</name>
<dbReference type="AlphaFoldDB" id="A0A839HMJ9"/>
<accession>A0A839HMJ9</accession>
<proteinExistence type="predicted"/>
<dbReference type="EMBL" id="JABVCQ010000067">
    <property type="protein sequence ID" value="MBB1127409.1"/>
    <property type="molecule type" value="Genomic_DNA"/>
</dbReference>
<gene>
    <name evidence="2" type="ORF">HUK38_14465</name>
</gene>
<organism evidence="2 3">
    <name type="scientific">Thiospirillum jenense</name>
    <dbReference type="NCBI Taxonomy" id="1653858"/>
    <lineage>
        <taxon>Bacteria</taxon>
        <taxon>Pseudomonadati</taxon>
        <taxon>Pseudomonadota</taxon>
        <taxon>Gammaproteobacteria</taxon>
        <taxon>Chromatiales</taxon>
        <taxon>Chromatiaceae</taxon>
        <taxon>Thiospirillum</taxon>
    </lineage>
</organism>
<reference evidence="2 3" key="1">
    <citation type="journal article" date="2020" name="Arch. Microbiol.">
        <title>The genome sequence of the giant phototrophic gammaproteobacterium Thiospirillum jenense gives insight into its physiological properties and phylogenetic relationships.</title>
        <authorList>
            <person name="Imhoff J.F."/>
            <person name="Meyer T.E."/>
            <person name="Kyndt J.A."/>
        </authorList>
    </citation>
    <scope>NUCLEOTIDE SEQUENCE [LARGE SCALE GENOMIC DNA]</scope>
    <source>
        <strain evidence="2 3">DSM 216</strain>
    </source>
</reference>
<comment type="caution">
    <text evidence="2">The sequence shown here is derived from an EMBL/GenBank/DDBJ whole genome shotgun (WGS) entry which is preliminary data.</text>
</comment>
<dbReference type="Proteomes" id="UP000548632">
    <property type="component" value="Unassembled WGS sequence"/>
</dbReference>
<evidence type="ECO:0000313" key="3">
    <source>
        <dbReference type="Proteomes" id="UP000548632"/>
    </source>
</evidence>
<sequence length="112" mass="12533">MPASTDWRTDWQDAIERNDNVFLTTRATVRLSAPPSRAESESFVNPSSNRQITSTQSATSTATAPRSRSPPTQLQFITDQSPPARPLKQSTLEQWFSIANLQAIKRVIVDLF</sequence>
<feature type="region of interest" description="Disordered" evidence="1">
    <location>
        <begin position="33"/>
        <end position="88"/>
    </location>
</feature>
<evidence type="ECO:0000313" key="2">
    <source>
        <dbReference type="EMBL" id="MBB1127409.1"/>
    </source>
</evidence>
<evidence type="ECO:0000256" key="1">
    <source>
        <dbReference type="SAM" id="MobiDB-lite"/>
    </source>
</evidence>
<dbReference type="RefSeq" id="WP_238787694.1">
    <property type="nucleotide sequence ID" value="NZ_JABVCQ010000067.1"/>
</dbReference>
<protein>
    <submittedName>
        <fullName evidence="2">Uncharacterized protein</fullName>
    </submittedName>
</protein>
<keyword evidence="3" id="KW-1185">Reference proteome</keyword>
<feature type="compositionally biased region" description="Low complexity" evidence="1">
    <location>
        <begin position="53"/>
        <end position="72"/>
    </location>
</feature>
<feature type="compositionally biased region" description="Polar residues" evidence="1">
    <location>
        <begin position="42"/>
        <end position="52"/>
    </location>
</feature>